<evidence type="ECO:0000256" key="1">
    <source>
        <dbReference type="SAM" id="MobiDB-lite"/>
    </source>
</evidence>
<gene>
    <name evidence="3" type="ORF">CDV56_101194</name>
</gene>
<keyword evidence="2" id="KW-1133">Transmembrane helix</keyword>
<dbReference type="AlphaFoldDB" id="A0A397FWT9"/>
<evidence type="ECO:0000313" key="4">
    <source>
        <dbReference type="Proteomes" id="UP000215305"/>
    </source>
</evidence>
<evidence type="ECO:0000256" key="2">
    <source>
        <dbReference type="SAM" id="Phobius"/>
    </source>
</evidence>
<reference evidence="3" key="1">
    <citation type="submission" date="2018-08" db="EMBL/GenBank/DDBJ databases">
        <title>Draft genome sequence of azole-resistant Aspergillus thermomutatus (Neosartorya pseudofischeri) strain HMR AF 39, isolated from a human nasal aspirate.</title>
        <authorList>
            <person name="Parent-Michaud M."/>
            <person name="Dufresne P.J."/>
            <person name="Fournier E."/>
            <person name="Martineau C."/>
            <person name="Moreira S."/>
            <person name="Perkins V."/>
            <person name="De Repentigny L."/>
            <person name="Dufresne S.F."/>
        </authorList>
    </citation>
    <scope>NUCLEOTIDE SEQUENCE [LARGE SCALE GENOMIC DNA]</scope>
    <source>
        <strain evidence="3">HMR AF 39</strain>
    </source>
</reference>
<name>A0A397FWT9_ASPTH</name>
<sequence>MGLRMQIKHNSRSRLDSSYLPEARTVMSESSSVNLFPAICLFLSCIFVLCLHWKIISRTLSLCHPRHWRQRWSYVRVRNPETAARIEEAIDMNSIDPDSPSEAASDGDQGSQFDLPATPLAEYFDPQTSVLHEHILEPPSPPMVTWERDLQHRIDNGRGLTASIDRLVDRAVKRVESAIGHA</sequence>
<dbReference type="OrthoDB" id="4504150at2759"/>
<accession>A0A397FWT9</accession>
<evidence type="ECO:0000313" key="3">
    <source>
        <dbReference type="EMBL" id="RHZ43145.1"/>
    </source>
</evidence>
<dbReference type="GeneID" id="38123168"/>
<protein>
    <submittedName>
        <fullName evidence="3">Uncharacterized protein</fullName>
    </submittedName>
</protein>
<proteinExistence type="predicted"/>
<keyword evidence="2" id="KW-0472">Membrane</keyword>
<keyword evidence="2" id="KW-0812">Transmembrane</keyword>
<organism evidence="3 4">
    <name type="scientific">Aspergillus thermomutatus</name>
    <name type="common">Neosartorya pseudofischeri</name>
    <dbReference type="NCBI Taxonomy" id="41047"/>
    <lineage>
        <taxon>Eukaryota</taxon>
        <taxon>Fungi</taxon>
        <taxon>Dikarya</taxon>
        <taxon>Ascomycota</taxon>
        <taxon>Pezizomycotina</taxon>
        <taxon>Eurotiomycetes</taxon>
        <taxon>Eurotiomycetidae</taxon>
        <taxon>Eurotiales</taxon>
        <taxon>Aspergillaceae</taxon>
        <taxon>Aspergillus</taxon>
        <taxon>Aspergillus subgen. Fumigati</taxon>
    </lineage>
</organism>
<comment type="caution">
    <text evidence="3">The sequence shown here is derived from an EMBL/GenBank/DDBJ whole genome shotgun (WGS) entry which is preliminary data.</text>
</comment>
<keyword evidence="4" id="KW-1185">Reference proteome</keyword>
<dbReference type="Proteomes" id="UP000215305">
    <property type="component" value="Unassembled WGS sequence"/>
</dbReference>
<feature type="transmembrane region" description="Helical" evidence="2">
    <location>
        <begin position="35"/>
        <end position="56"/>
    </location>
</feature>
<dbReference type="EMBL" id="NKHU02000496">
    <property type="protein sequence ID" value="RHZ43145.1"/>
    <property type="molecule type" value="Genomic_DNA"/>
</dbReference>
<feature type="region of interest" description="Disordered" evidence="1">
    <location>
        <begin position="91"/>
        <end position="111"/>
    </location>
</feature>
<dbReference type="VEuPathDB" id="FungiDB:CDV56_101194"/>
<dbReference type="RefSeq" id="XP_026609536.1">
    <property type="nucleotide sequence ID" value="XM_026754813.1"/>
</dbReference>